<protein>
    <submittedName>
        <fullName evidence="1">Uncharacterized protein</fullName>
    </submittedName>
</protein>
<accession>A0AB39XSP6</accession>
<proteinExistence type="predicted"/>
<dbReference type="EMBL" id="CP165734">
    <property type="protein sequence ID" value="XDV60975.1"/>
    <property type="molecule type" value="Genomic_DNA"/>
</dbReference>
<evidence type="ECO:0000313" key="1">
    <source>
        <dbReference type="EMBL" id="XDV60975.1"/>
    </source>
</evidence>
<organism evidence="1">
    <name type="scientific">Bradyrhizobium sp. LLZ17</name>
    <dbReference type="NCBI Taxonomy" id="3239388"/>
    <lineage>
        <taxon>Bacteria</taxon>
        <taxon>Pseudomonadati</taxon>
        <taxon>Pseudomonadota</taxon>
        <taxon>Alphaproteobacteria</taxon>
        <taxon>Hyphomicrobiales</taxon>
        <taxon>Nitrobacteraceae</taxon>
        <taxon>Bradyrhizobium</taxon>
    </lineage>
</organism>
<name>A0AB39XSP6_9BRAD</name>
<dbReference type="AlphaFoldDB" id="A0AB39XSP6"/>
<dbReference type="RefSeq" id="WP_369726319.1">
    <property type="nucleotide sequence ID" value="NZ_CP165734.1"/>
</dbReference>
<reference evidence="1" key="1">
    <citation type="submission" date="2024-08" db="EMBL/GenBank/DDBJ databases">
        <authorList>
            <person name="Chaddad Z."/>
            <person name="Lamrabet M."/>
            <person name="Bouhnik O."/>
            <person name="Alami S."/>
            <person name="Wipf D."/>
            <person name="Courty P.E."/>
            <person name="Missbah El Idrissi M."/>
        </authorList>
    </citation>
    <scope>NUCLEOTIDE SEQUENCE</scope>
    <source>
        <strain evidence="1">LLZ17</strain>
    </source>
</reference>
<sequence length="68" mass="7499">MPDVTGWPQSPHFGSTAVAEQLAGGGIHQMDRRACRTNDRQMSVETDLLQSCQQVLHVYAGARAPEKY</sequence>
<gene>
    <name evidence="1" type="ORF">AB8Z38_17945</name>
</gene>